<evidence type="ECO:0000256" key="3">
    <source>
        <dbReference type="ARBA" id="ARBA00022729"/>
    </source>
</evidence>
<protein>
    <submittedName>
        <fullName evidence="4">Cyclodextrin-binding protein</fullName>
    </submittedName>
</protein>
<dbReference type="Pfam" id="PF01547">
    <property type="entry name" value="SBP_bac_1"/>
    <property type="match status" value="1"/>
</dbReference>
<evidence type="ECO:0000256" key="2">
    <source>
        <dbReference type="ARBA" id="ARBA00022448"/>
    </source>
</evidence>
<dbReference type="Gene3D" id="3.40.190.10">
    <property type="entry name" value="Periplasmic binding protein-like II"/>
    <property type="match status" value="2"/>
</dbReference>
<keyword evidence="5" id="KW-1185">Reference proteome</keyword>
<dbReference type="OrthoDB" id="9795467at2"/>
<dbReference type="PANTHER" id="PTHR30061:SF50">
    <property type="entry name" value="MALTOSE_MALTODEXTRIN-BINDING PERIPLASMIC PROTEIN"/>
    <property type="match status" value="1"/>
</dbReference>
<accession>A0A221VWY5</accession>
<dbReference type="SUPFAM" id="SSF53850">
    <property type="entry name" value="Periplasmic binding protein-like II"/>
    <property type="match status" value="1"/>
</dbReference>
<evidence type="ECO:0000256" key="1">
    <source>
        <dbReference type="ARBA" id="ARBA00008520"/>
    </source>
</evidence>
<keyword evidence="3" id="KW-0732">Signal</keyword>
<dbReference type="GO" id="GO:0042956">
    <property type="term" value="P:maltodextrin transmembrane transport"/>
    <property type="evidence" value="ECO:0007669"/>
    <property type="project" value="TreeGrafter"/>
</dbReference>
<organism evidence="4 5">
    <name type="scientific">Actinoalloteichus hoggarensis</name>
    <dbReference type="NCBI Taxonomy" id="1470176"/>
    <lineage>
        <taxon>Bacteria</taxon>
        <taxon>Bacillati</taxon>
        <taxon>Actinomycetota</taxon>
        <taxon>Actinomycetes</taxon>
        <taxon>Pseudonocardiales</taxon>
        <taxon>Pseudonocardiaceae</taxon>
        <taxon>Actinoalloteichus</taxon>
    </lineage>
</organism>
<proteinExistence type="inferred from homology"/>
<dbReference type="GO" id="GO:0015768">
    <property type="term" value="P:maltose transport"/>
    <property type="evidence" value="ECO:0007669"/>
    <property type="project" value="TreeGrafter"/>
</dbReference>
<dbReference type="PROSITE" id="PS51257">
    <property type="entry name" value="PROKAR_LIPOPROTEIN"/>
    <property type="match status" value="1"/>
</dbReference>
<dbReference type="GO" id="GO:0055052">
    <property type="term" value="C:ATP-binding cassette (ABC) transporter complex, substrate-binding subunit-containing"/>
    <property type="evidence" value="ECO:0007669"/>
    <property type="project" value="TreeGrafter"/>
</dbReference>
<comment type="similarity">
    <text evidence="1">Belongs to the bacterial solute-binding protein 1 family.</text>
</comment>
<dbReference type="Proteomes" id="UP000204221">
    <property type="component" value="Chromosome"/>
</dbReference>
<evidence type="ECO:0000313" key="4">
    <source>
        <dbReference type="EMBL" id="ASO18014.1"/>
    </source>
</evidence>
<dbReference type="RefSeq" id="WP_093939798.1">
    <property type="nucleotide sequence ID" value="NZ_CP022521.1"/>
</dbReference>
<dbReference type="EMBL" id="CP022521">
    <property type="protein sequence ID" value="ASO18014.1"/>
    <property type="molecule type" value="Genomic_DNA"/>
</dbReference>
<dbReference type="InterPro" id="IPR006059">
    <property type="entry name" value="SBP"/>
</dbReference>
<dbReference type="KEGG" id="ahg:AHOG_01745"/>
<reference evidence="4 5" key="1">
    <citation type="submission" date="2017-07" db="EMBL/GenBank/DDBJ databases">
        <title>Complete genome sequence of Actinoalloteichus hoggarensis DSM 45943, type strain of Actinoalloteichus hoggarensis.</title>
        <authorList>
            <person name="Ruckert C."/>
            <person name="Nouioui I."/>
            <person name="Willmese J."/>
            <person name="van Wezel G."/>
            <person name="Klenk H.-P."/>
            <person name="Kalinowski J."/>
            <person name="Zotchev S.B."/>
        </authorList>
    </citation>
    <scope>NUCLEOTIDE SEQUENCE [LARGE SCALE GENOMIC DNA]</scope>
    <source>
        <strain evidence="4 5">DSM 45943</strain>
    </source>
</reference>
<dbReference type="PANTHER" id="PTHR30061">
    <property type="entry name" value="MALTOSE-BINDING PERIPLASMIC PROTEIN"/>
    <property type="match status" value="1"/>
</dbReference>
<keyword evidence="2" id="KW-0813">Transport</keyword>
<evidence type="ECO:0000313" key="5">
    <source>
        <dbReference type="Proteomes" id="UP000204221"/>
    </source>
</evidence>
<name>A0A221VWY5_9PSEU</name>
<sequence length="417" mass="43591">MRRRTLNAMSVMGLASALALTACGSGGGDGDGPAAVTFWDTSGPAESPVFARLAQDCGEAGGYQVDIEQVAFDQALNNYRNAAQGGQGPDVFRAEVAWVPQLAENGLIQDLSETDLADPADFLETPWSSTQYDGRTYGVPQVTDTLALLYNRDLLDEAGVEPPTSWAELAESAPPLGGESAIFLNNDAYYALPFVYGAGGDLVDTEAQEILVNSPEAVEGLTTAKDLLDEGAAQTALDQGNSYGNMKAAFVAGDVAMIIDGPWAVAELLEGDAFADPENLGIAPVPGPEDGAGNSPVGGHDYVIRQGSAATESAQDLIACLSSTESQITVATELGLLPTRESAYADPAVAAQPIVSAFSPVIERAHPRPWIPEGGELFDPLKIAYSDILAGNVEPQDALDEVATIYQDTILTEYSVS</sequence>
<dbReference type="AlphaFoldDB" id="A0A221VWY5"/>
<gene>
    <name evidence="4" type="primary">cycB1</name>
    <name evidence="4" type="ORF">AHOG_01745</name>
</gene>
<dbReference type="GO" id="GO:1901982">
    <property type="term" value="F:maltose binding"/>
    <property type="evidence" value="ECO:0007669"/>
    <property type="project" value="TreeGrafter"/>
</dbReference>